<dbReference type="SUPFAM" id="SSF53850">
    <property type="entry name" value="Periplasmic binding protein-like II"/>
    <property type="match status" value="1"/>
</dbReference>
<dbReference type="Gene3D" id="3.10.105.10">
    <property type="entry name" value="Dipeptide-binding Protein, Domain 3"/>
    <property type="match status" value="1"/>
</dbReference>
<dbReference type="PANTHER" id="PTHR30290">
    <property type="entry name" value="PERIPLASMIC BINDING COMPONENT OF ABC TRANSPORTER"/>
    <property type="match status" value="1"/>
</dbReference>
<evidence type="ECO:0000313" key="4">
    <source>
        <dbReference type="Proteomes" id="UP000095594"/>
    </source>
</evidence>
<evidence type="ECO:0000259" key="2">
    <source>
        <dbReference type="Pfam" id="PF00496"/>
    </source>
</evidence>
<evidence type="ECO:0000313" key="3">
    <source>
        <dbReference type="EMBL" id="CUO16402.1"/>
    </source>
</evidence>
<organism evidence="3 4">
    <name type="scientific">Clostridium disporicum</name>
    <dbReference type="NCBI Taxonomy" id="84024"/>
    <lineage>
        <taxon>Bacteria</taxon>
        <taxon>Bacillati</taxon>
        <taxon>Bacillota</taxon>
        <taxon>Clostridia</taxon>
        <taxon>Eubacteriales</taxon>
        <taxon>Clostridiaceae</taxon>
        <taxon>Clostridium</taxon>
    </lineage>
</organism>
<proteinExistence type="predicted"/>
<dbReference type="GO" id="GO:0042597">
    <property type="term" value="C:periplasmic space"/>
    <property type="evidence" value="ECO:0007669"/>
    <property type="project" value="UniProtKB-ARBA"/>
</dbReference>
<dbReference type="EMBL" id="CYZX01000006">
    <property type="protein sequence ID" value="CUO16402.1"/>
    <property type="molecule type" value="Genomic_DNA"/>
</dbReference>
<dbReference type="GO" id="GO:1904680">
    <property type="term" value="F:peptide transmembrane transporter activity"/>
    <property type="evidence" value="ECO:0007669"/>
    <property type="project" value="TreeGrafter"/>
</dbReference>
<dbReference type="InterPro" id="IPR030678">
    <property type="entry name" value="Peptide/Ni-bd"/>
</dbReference>
<dbReference type="RefSeq" id="WP_341380073.1">
    <property type="nucleotide sequence ID" value="NZ_CABIXQ010000006.1"/>
</dbReference>
<accession>A0A174CSR0</accession>
<dbReference type="GO" id="GO:0015833">
    <property type="term" value="P:peptide transport"/>
    <property type="evidence" value="ECO:0007669"/>
    <property type="project" value="TreeGrafter"/>
</dbReference>
<feature type="domain" description="Solute-binding protein family 5" evidence="2">
    <location>
        <begin position="95"/>
        <end position="445"/>
    </location>
</feature>
<dbReference type="PIRSF" id="PIRSF002741">
    <property type="entry name" value="MppA"/>
    <property type="match status" value="1"/>
</dbReference>
<sequence length="530" mass="58797">MNRRKNKLISLLMVGCIFTSILTGCGSSTEKDASDKVEGNNTITSSNEKVFTYGTTAYGPEMGNAGLNPHDNYSGWSAVRYGVGETLFKFNENMELEPWLATGYEQIDDNTMKISLRDDVYFSSGRKMDGEAVKECLEDLINVHDRAPGDLDINKIEADGQSITITCNKKVVDLLNYLSDPYGAIIDMEYGVTEDRNVAGTGPFIAEKISDSEIELVKNDNYWNGEVKTDRVIVKRITDGDTLTMALQSGEIDATQGLPYASLQLFENNDDFKISSTDTSRTFFAAMNYDNENLQDINVRKAIASAIDKEGFTSVLLNGNGTPAVGPFPENFAFGDKTVTASEYNLDTAKELLKKSGWEDTNGDGYVDKNGENLTIRWLTYPGRQELPLLAESVQSTLKEIGIDVKVNSTANHSDVLKSGDWDIYASAFVTAPTGDPAYFFTTHALKDSTKNRGKYYNEELENLYAEMSNTFDIEERGKLATRMQQIILDDASFIFASHLKMSFVMKSNISGFEAHPSDYYEITAELSVE</sequence>
<evidence type="ECO:0000256" key="1">
    <source>
        <dbReference type="SAM" id="SignalP"/>
    </source>
</evidence>
<dbReference type="CDD" id="cd08490">
    <property type="entry name" value="PBP2_NikA_DppA_OppA_like_3"/>
    <property type="match status" value="1"/>
</dbReference>
<dbReference type="PROSITE" id="PS51257">
    <property type="entry name" value="PROKAR_LIPOPROTEIN"/>
    <property type="match status" value="1"/>
</dbReference>
<dbReference type="InterPro" id="IPR000914">
    <property type="entry name" value="SBP_5_dom"/>
</dbReference>
<protein>
    <submittedName>
        <fullName evidence="3">Peptide ABC transporter periplasmic protein</fullName>
    </submittedName>
</protein>
<dbReference type="Gene3D" id="3.40.190.10">
    <property type="entry name" value="Periplasmic binding protein-like II"/>
    <property type="match status" value="1"/>
</dbReference>
<dbReference type="InterPro" id="IPR039424">
    <property type="entry name" value="SBP_5"/>
</dbReference>
<dbReference type="Proteomes" id="UP000095594">
    <property type="component" value="Unassembled WGS sequence"/>
</dbReference>
<dbReference type="GO" id="GO:0043190">
    <property type="term" value="C:ATP-binding cassette (ABC) transporter complex"/>
    <property type="evidence" value="ECO:0007669"/>
    <property type="project" value="InterPro"/>
</dbReference>
<dbReference type="AlphaFoldDB" id="A0A174CSR0"/>
<feature type="signal peptide" evidence="1">
    <location>
        <begin position="1"/>
        <end position="23"/>
    </location>
</feature>
<feature type="chain" id="PRO_5039712684" evidence="1">
    <location>
        <begin position="24"/>
        <end position="530"/>
    </location>
</feature>
<keyword evidence="1" id="KW-0732">Signal</keyword>
<reference evidence="3 4" key="1">
    <citation type="submission" date="2015-09" db="EMBL/GenBank/DDBJ databases">
        <authorList>
            <consortium name="Pathogen Informatics"/>
        </authorList>
    </citation>
    <scope>NUCLEOTIDE SEQUENCE [LARGE SCALE GENOMIC DNA]</scope>
    <source>
        <strain evidence="3 4">2789STDY5834856</strain>
    </source>
</reference>
<name>A0A174CSR0_9CLOT</name>
<dbReference type="Pfam" id="PF00496">
    <property type="entry name" value="SBP_bac_5"/>
    <property type="match status" value="1"/>
</dbReference>
<gene>
    <name evidence="3" type="primary">appA_2</name>
    <name evidence="3" type="ORF">ERS852471_01051</name>
</gene>